<evidence type="ECO:0000313" key="2">
    <source>
        <dbReference type="EMBL" id="AEK09655.1"/>
    </source>
</evidence>
<name>G1D4F5_9CAUD</name>
<dbReference type="RefSeq" id="YP_009637181.1">
    <property type="nucleotide sequence ID" value="NC_042323.1"/>
</dbReference>
<keyword evidence="3" id="KW-1185">Reference proteome</keyword>
<evidence type="ECO:0000256" key="1">
    <source>
        <dbReference type="SAM" id="Phobius"/>
    </source>
</evidence>
<protein>
    <submittedName>
        <fullName evidence="2">Uncharacterized protein</fullName>
    </submittedName>
</protein>
<dbReference type="EMBL" id="JF937102">
    <property type="protein sequence ID" value="AEK09655.1"/>
    <property type="molecule type" value="Genomic_DNA"/>
</dbReference>
<organism evidence="2 3">
    <name type="scientific">Mycobacterium phage Mozy</name>
    <dbReference type="NCBI Taxonomy" id="2922213"/>
    <lineage>
        <taxon>Viruses</taxon>
        <taxon>Duplodnaviria</taxon>
        <taxon>Heunggongvirae</taxon>
        <taxon>Uroviricota</taxon>
        <taxon>Caudoviricetes</taxon>
        <taxon>Gracegardnervirinae</taxon>
        <taxon>Cheoctovirus</taxon>
        <taxon>Cheoctovirus mozy</taxon>
        <taxon>Mycobacterium virus Mozy</taxon>
    </lineage>
</organism>
<reference evidence="2 3" key="1">
    <citation type="journal article" date="2012" name="J. Virol.">
        <title>Complete Genome Sequences of 138 Mycobacteriophages.</title>
        <authorList>
            <consortium name="the Science Education Alliance Phage Hunters Advancing Genomics and Evolutionary Science Program"/>
            <consortium name="the KwaZulu-Natal Research Institute for Tuberculosis and HIV Mycobacterial Genetics Course Students"/>
            <consortium name="the Phage Hunters Integrating Research and Education Program"/>
            <person name="Hatfull G.F."/>
        </authorList>
    </citation>
    <scope>NUCLEOTIDE SEQUENCE [LARGE SCALE GENOMIC DNA]</scope>
    <source>
        <strain evidence="2">Mozy</strain>
    </source>
</reference>
<accession>G1D4F5</accession>
<evidence type="ECO:0000313" key="3">
    <source>
        <dbReference type="Proteomes" id="UP000005425"/>
    </source>
</evidence>
<feature type="transmembrane region" description="Helical" evidence="1">
    <location>
        <begin position="34"/>
        <end position="58"/>
    </location>
</feature>
<keyword evidence="1" id="KW-1133">Transmembrane helix</keyword>
<gene>
    <name evidence="2" type="primary">41</name>
    <name evidence="2" type="ORF">PBI_MOZY_41</name>
</gene>
<keyword evidence="1" id="KW-0472">Membrane</keyword>
<keyword evidence="1" id="KW-0812">Transmembrane</keyword>
<dbReference type="Proteomes" id="UP000005425">
    <property type="component" value="Segment"/>
</dbReference>
<dbReference type="GeneID" id="40233929"/>
<sequence length="74" mass="8689">MGRSKPMSVLAWYESRFDEMFGSDEEPMHTVGRVLYYASIATWIAPFLMVTFVLMDVVDEFMDELKKRWEEANG</sequence>
<dbReference type="OrthoDB" id="21928at10239"/>
<proteinExistence type="predicted"/>